<evidence type="ECO:0000256" key="1">
    <source>
        <dbReference type="SAM" id="MobiDB-lite"/>
    </source>
</evidence>
<sequence length="154" mass="15448">ARSGAAGGRAGQAPVRETAGAEGQASGRSSRTTAGQAAGQRSRGASAGQAAGPGASAAAKPADGPRVVGACPRPGCGGTIFMGKKGYGCSHYKTGCTFVIWKESFGRSLTDAQVKALLEKGKTAKLKLERQGGEEVSARLVLADPSTGRLETEE</sequence>
<organism evidence="2 3">
    <name type="scientific">Paenibacillus chitinolyticus</name>
    <dbReference type="NCBI Taxonomy" id="79263"/>
    <lineage>
        <taxon>Bacteria</taxon>
        <taxon>Bacillati</taxon>
        <taxon>Bacillota</taxon>
        <taxon>Bacilli</taxon>
        <taxon>Bacillales</taxon>
        <taxon>Paenibacillaceae</taxon>
        <taxon>Paenibacillus</taxon>
    </lineage>
</organism>
<dbReference type="Proteomes" id="UP001527202">
    <property type="component" value="Unassembled WGS sequence"/>
</dbReference>
<proteinExistence type="predicted"/>
<name>A0ABT4FE04_9BACL</name>
<comment type="caution">
    <text evidence="2">The sequence shown here is derived from an EMBL/GenBank/DDBJ whole genome shotgun (WGS) entry which is preliminary data.</text>
</comment>
<gene>
    <name evidence="2" type="ORF">M5X16_13215</name>
</gene>
<keyword evidence="3" id="KW-1185">Reference proteome</keyword>
<dbReference type="Pfam" id="PF13342">
    <property type="entry name" value="Toprim_Crpt"/>
    <property type="match status" value="1"/>
</dbReference>
<evidence type="ECO:0000313" key="2">
    <source>
        <dbReference type="EMBL" id="MCY9596735.1"/>
    </source>
</evidence>
<feature type="compositionally biased region" description="Gly residues" evidence="1">
    <location>
        <begin position="1"/>
        <end position="10"/>
    </location>
</feature>
<dbReference type="EMBL" id="JAMDMJ010000015">
    <property type="protein sequence ID" value="MCY9596735.1"/>
    <property type="molecule type" value="Genomic_DNA"/>
</dbReference>
<reference evidence="2 3" key="1">
    <citation type="submission" date="2022-05" db="EMBL/GenBank/DDBJ databases">
        <title>Genome Sequencing of Bee-Associated Microbes.</title>
        <authorList>
            <person name="Dunlap C."/>
        </authorList>
    </citation>
    <scope>NUCLEOTIDE SEQUENCE [LARGE SCALE GENOMIC DNA]</scope>
    <source>
        <strain evidence="2 3">NRRL B-23120</strain>
    </source>
</reference>
<accession>A0ABT4FE04</accession>
<protein>
    <submittedName>
        <fullName evidence="2">DNA topoisomerase III</fullName>
    </submittedName>
</protein>
<dbReference type="InterPro" id="IPR025589">
    <property type="entry name" value="Toprim_C_rpt"/>
</dbReference>
<dbReference type="RefSeq" id="WP_327195147.1">
    <property type="nucleotide sequence ID" value="NZ_JAMDMJ010000015.1"/>
</dbReference>
<feature type="compositionally biased region" description="Low complexity" evidence="1">
    <location>
        <begin position="34"/>
        <end position="66"/>
    </location>
</feature>
<feature type="non-terminal residue" evidence="2">
    <location>
        <position position="1"/>
    </location>
</feature>
<feature type="region of interest" description="Disordered" evidence="1">
    <location>
        <begin position="1"/>
        <end position="70"/>
    </location>
</feature>
<evidence type="ECO:0000313" key="3">
    <source>
        <dbReference type="Proteomes" id="UP001527202"/>
    </source>
</evidence>